<evidence type="ECO:0000259" key="2">
    <source>
        <dbReference type="Pfam" id="PF07007"/>
    </source>
</evidence>
<dbReference type="EMBL" id="SPSG01000277">
    <property type="protein sequence ID" value="TFV46247.1"/>
    <property type="molecule type" value="Genomic_DNA"/>
</dbReference>
<dbReference type="InterPro" id="IPR052755">
    <property type="entry name" value="Lysozyme_Inhibitor_LprI"/>
</dbReference>
<reference evidence="3" key="1">
    <citation type="submission" date="2019-03" db="EMBL/GenBank/DDBJ databases">
        <title>Serratia marcescens strain N2 draft genome.</title>
        <authorList>
            <person name="Yassin A."/>
            <person name="El-Kenawy N."/>
            <person name="Youssef N.H."/>
        </authorList>
    </citation>
    <scope>NUCLEOTIDE SEQUENCE [LARGE SCALE GENOMIC DNA]</scope>
    <source>
        <strain evidence="3">N2</strain>
    </source>
</reference>
<dbReference type="Pfam" id="PF07007">
    <property type="entry name" value="LprI"/>
    <property type="match status" value="1"/>
</dbReference>
<gene>
    <name evidence="3" type="ORF">E0L31_02555</name>
</gene>
<dbReference type="RefSeq" id="WP_147839244.1">
    <property type="nucleotide sequence ID" value="NZ_SPSG02000029.1"/>
</dbReference>
<feature type="signal peptide" evidence="1">
    <location>
        <begin position="1"/>
        <end position="15"/>
    </location>
</feature>
<dbReference type="PANTHER" id="PTHR37549:SF1">
    <property type="entry name" value="LIPOPROTEIN LPRI"/>
    <property type="match status" value="1"/>
</dbReference>
<dbReference type="Gene3D" id="1.20.1270.180">
    <property type="match status" value="1"/>
</dbReference>
<dbReference type="InterPro" id="IPR009739">
    <property type="entry name" value="LprI-like_N"/>
</dbReference>
<name>A0A9X8VLK5_SERMA</name>
<evidence type="ECO:0000313" key="3">
    <source>
        <dbReference type="EMBL" id="TFV46247.1"/>
    </source>
</evidence>
<dbReference type="PANTHER" id="PTHR37549">
    <property type="entry name" value="LIPOPROTEIN LPRI"/>
    <property type="match status" value="1"/>
</dbReference>
<accession>A0A9X8VLK5</accession>
<dbReference type="GO" id="GO:0005576">
    <property type="term" value="C:extracellular region"/>
    <property type="evidence" value="ECO:0007669"/>
    <property type="project" value="TreeGrafter"/>
</dbReference>
<organism evidence="3">
    <name type="scientific">Serratia marcescens</name>
    <dbReference type="NCBI Taxonomy" id="615"/>
    <lineage>
        <taxon>Bacteria</taxon>
        <taxon>Pseudomonadati</taxon>
        <taxon>Pseudomonadota</taxon>
        <taxon>Gammaproteobacteria</taxon>
        <taxon>Enterobacterales</taxon>
        <taxon>Yersiniaceae</taxon>
        <taxon>Serratia</taxon>
    </lineage>
</organism>
<protein>
    <submittedName>
        <fullName evidence="3">DUF1311 domain-containing protein</fullName>
    </submittedName>
</protein>
<evidence type="ECO:0000256" key="1">
    <source>
        <dbReference type="SAM" id="SignalP"/>
    </source>
</evidence>
<sequence>MGVWLTLLLCAPAHAASFNCGLAEQADERAICADPYLSEQDVRLATTYHRLREHLLMGGRAALQDEQEAWLRQRRQCGADRACLQQQYTVRQQALDALYRQHRQPE</sequence>
<keyword evidence="1" id="KW-0732">Signal</keyword>
<proteinExistence type="predicted"/>
<dbReference type="AlphaFoldDB" id="A0A9X8VLK5"/>
<feature type="domain" description="Lysozyme inhibitor LprI-like N-terminal" evidence="2">
    <location>
        <begin position="24"/>
        <end position="77"/>
    </location>
</feature>
<feature type="chain" id="PRO_5040896752" evidence="1">
    <location>
        <begin position="16"/>
        <end position="106"/>
    </location>
</feature>
<comment type="caution">
    <text evidence="3">The sequence shown here is derived from an EMBL/GenBank/DDBJ whole genome shotgun (WGS) entry which is preliminary data.</text>
</comment>